<gene>
    <name evidence="1" type="ORF">T9A_00178</name>
</gene>
<name>A0ABR4WGW7_9GAMM</name>
<evidence type="ECO:0000313" key="1">
    <source>
        <dbReference type="EMBL" id="KGD62858.1"/>
    </source>
</evidence>
<sequence>MGTFAFDFEGGIDLVNNGIFNMGYDKAYLLGEIRDADLFYRQGDDTNPWLALHDFALRWEIQEGTLGVDNQGIVHRAGNPFDPNAVSGPSSEIPTSSNIQASDLINLALDFDLIYGQKVGAEEFRITNNARGLMHFGFLGSVRDAELKWMSGGVWQGATAGAFDPYGANAVTSEGLRFSSQWDYVNLDDIAAKSFLSADNEFRWRLGETADVASLDQSRVNFELGDWTMWGVRTERKPSAHYFPLIAIDVINGAGQGPGGLCWGHGTNFQASGCAGAGGQFMNIQPGRIGNYYGFTHGGDSGALAIVVRDGQLQAYSRKVRLLERQSDGETVNTREFNWGLIYSLANIDANFYLYPGGSRYDSGSASYVGGDGIIADILLKSQTLDASNELQTQNWDHGTHLMIADTEASMGIGFMSSSFVVAGNDTRIWVKPQVGNDYYSGGLDIFSPEARFNYRATFGGGLLPGHPDYDPESTTRAQTVNGANLDLNLEGLVNLRFSPSDPASTSGNNYLGYSGALSLGTSHSDGMLGGTTDVSNCGSLGDSNCGSYLSIAEPSQPEAAIKLANITGDLAFTDGRVDIVGTNERAMSPEPKMIIANNIKVGYAAATHLGSVLDTVPGISSANAGQPVIIDSIMLGDAKLGRMVIPSAQIYSSITLEPQSAAIPFSP</sequence>
<proteinExistence type="predicted"/>
<comment type="caution">
    <text evidence="1">The sequence shown here is derived from an EMBL/GenBank/DDBJ whole genome shotgun (WGS) entry which is preliminary data.</text>
</comment>
<accession>A0ABR4WGW7</accession>
<dbReference type="EMBL" id="ARXU01000001">
    <property type="protein sequence ID" value="KGD62858.1"/>
    <property type="molecule type" value="Genomic_DNA"/>
</dbReference>
<protein>
    <submittedName>
        <fullName evidence="1">Uncharacterized protein</fullName>
    </submittedName>
</protein>
<organism evidence="1 2">
    <name type="scientific">Alcanivorax jadensis T9</name>
    <dbReference type="NCBI Taxonomy" id="1177181"/>
    <lineage>
        <taxon>Bacteria</taxon>
        <taxon>Pseudomonadati</taxon>
        <taxon>Pseudomonadota</taxon>
        <taxon>Gammaproteobacteria</taxon>
        <taxon>Oceanospirillales</taxon>
        <taxon>Alcanivoracaceae</taxon>
        <taxon>Alcanivorax</taxon>
    </lineage>
</organism>
<dbReference type="Proteomes" id="UP000029443">
    <property type="component" value="Unassembled WGS sequence"/>
</dbReference>
<reference evidence="1 2" key="1">
    <citation type="submission" date="2012-09" db="EMBL/GenBank/DDBJ databases">
        <title>Genome Sequence of alkane-degrading Bacterium Alcanivorax jadensis T9.</title>
        <authorList>
            <person name="Lai Q."/>
            <person name="Shao Z."/>
        </authorList>
    </citation>
    <scope>NUCLEOTIDE SEQUENCE [LARGE SCALE GENOMIC DNA]</scope>
    <source>
        <strain evidence="1 2">T9</strain>
    </source>
</reference>
<keyword evidence="2" id="KW-1185">Reference proteome</keyword>
<evidence type="ECO:0000313" key="2">
    <source>
        <dbReference type="Proteomes" id="UP000029443"/>
    </source>
</evidence>